<evidence type="ECO:0000313" key="1">
    <source>
        <dbReference type="EMBL" id="KAJ3565183.1"/>
    </source>
</evidence>
<comment type="caution">
    <text evidence="1">The sequence shown here is derived from an EMBL/GenBank/DDBJ whole genome shotgun (WGS) entry which is preliminary data.</text>
</comment>
<dbReference type="AlphaFoldDB" id="A0AAD5VNG5"/>
<dbReference type="EMBL" id="JANIEX010000593">
    <property type="protein sequence ID" value="KAJ3565183.1"/>
    <property type="molecule type" value="Genomic_DNA"/>
</dbReference>
<protein>
    <recommendedName>
        <fullName evidence="3">NACHT domain-containing protein</fullName>
    </recommendedName>
</protein>
<dbReference type="Proteomes" id="UP001213000">
    <property type="component" value="Unassembled WGS sequence"/>
</dbReference>
<proteinExistence type="predicted"/>
<reference evidence="1" key="1">
    <citation type="submission" date="2022-07" db="EMBL/GenBank/DDBJ databases">
        <title>Genome Sequence of Leucocoprinus birnbaumii.</title>
        <authorList>
            <person name="Buettner E."/>
        </authorList>
    </citation>
    <scope>NUCLEOTIDE SEQUENCE</scope>
    <source>
        <strain evidence="1">VT141</strain>
    </source>
</reference>
<gene>
    <name evidence="1" type="ORF">NP233_g7799</name>
</gene>
<sequence>MADDPQPLRKAMHLQFKRLIADPFSTLHLQGHASVRRPFLVVLDGLDECADMRAQRRLVAMIVEFIRLKHGLSLLWLICSRPESHLKRAFWEIPECGRLELLLDRQSRDDVERFLRESLANIQSDNSDIIPSRWPAEAQIATLLRASSGLFAVAAIAIRFIDDTVSEVSNPMERLNALVSYFGNVKRLGTKFPLVALDHLYSQILSSIPKETFRVTRRILGHLPYRFSAMPRRANLSAQSVCNLLQYDQFRFYNALRGLHSIIDIPPPEEAAQRHLKFYHCSFHDFLLDPSRSGTYALEPDDVFAEEIESYMLWHQSEHSTYLHDAQRWPDQSFSEHQDRTEPPLELSWASPQNREKIVEEITEAIYSDLWFGFLSKLANGGKGDKILTLISSYDFRRSTSFGIRHLARWLNSHYPSNNILRTEPAGDKDLQLLEYLRVIGSAIDVPNRPATFSRNARDKYLEYFFVGYGEKAGLVVSAIETGVNATRTISHILSIGHPPSEMYLADHRRWLENDDAEYRELMQPE</sequence>
<keyword evidence="2" id="KW-1185">Reference proteome</keyword>
<evidence type="ECO:0000313" key="2">
    <source>
        <dbReference type="Proteomes" id="UP001213000"/>
    </source>
</evidence>
<organism evidence="1 2">
    <name type="scientific">Leucocoprinus birnbaumii</name>
    <dbReference type="NCBI Taxonomy" id="56174"/>
    <lineage>
        <taxon>Eukaryota</taxon>
        <taxon>Fungi</taxon>
        <taxon>Dikarya</taxon>
        <taxon>Basidiomycota</taxon>
        <taxon>Agaricomycotina</taxon>
        <taxon>Agaricomycetes</taxon>
        <taxon>Agaricomycetidae</taxon>
        <taxon>Agaricales</taxon>
        <taxon>Agaricineae</taxon>
        <taxon>Agaricaceae</taxon>
        <taxon>Leucocoprinus</taxon>
    </lineage>
</organism>
<name>A0AAD5VNG5_9AGAR</name>
<evidence type="ECO:0008006" key="3">
    <source>
        <dbReference type="Google" id="ProtNLM"/>
    </source>
</evidence>
<dbReference type="PANTHER" id="PTHR10039:SF14">
    <property type="entry name" value="NACHT DOMAIN-CONTAINING PROTEIN"/>
    <property type="match status" value="1"/>
</dbReference>
<accession>A0AAD5VNG5</accession>
<dbReference type="PANTHER" id="PTHR10039">
    <property type="entry name" value="AMELOGENIN"/>
    <property type="match status" value="1"/>
</dbReference>